<comment type="caution">
    <text evidence="5">The sequence shown here is derived from an EMBL/GenBank/DDBJ whole genome shotgun (WGS) entry which is preliminary data.</text>
</comment>
<name>A0ABD1RYS9_9LAMI</name>
<dbReference type="AlphaFoldDB" id="A0ABD1RYS9"/>
<organism evidence="5 6">
    <name type="scientific">Abeliophyllum distichum</name>
    <dbReference type="NCBI Taxonomy" id="126358"/>
    <lineage>
        <taxon>Eukaryota</taxon>
        <taxon>Viridiplantae</taxon>
        <taxon>Streptophyta</taxon>
        <taxon>Embryophyta</taxon>
        <taxon>Tracheophyta</taxon>
        <taxon>Spermatophyta</taxon>
        <taxon>Magnoliopsida</taxon>
        <taxon>eudicotyledons</taxon>
        <taxon>Gunneridae</taxon>
        <taxon>Pentapetalae</taxon>
        <taxon>asterids</taxon>
        <taxon>lamiids</taxon>
        <taxon>Lamiales</taxon>
        <taxon>Oleaceae</taxon>
        <taxon>Forsythieae</taxon>
        <taxon>Abeliophyllum</taxon>
    </lineage>
</organism>
<dbReference type="GO" id="GO:0046872">
    <property type="term" value="F:metal ion binding"/>
    <property type="evidence" value="ECO:0007669"/>
    <property type="project" value="UniProtKB-KW"/>
</dbReference>
<proteinExistence type="predicted"/>
<sequence>MRFGKVSRFIDQLIRQSVVNRAASDFKAAPLLPALLSKHGQDESRSTGMKSLKVFALLGAGASGLLNCATVAYSDEAEHGLECSNYPWPHEGILSSYDHASIRRGSPGLPASLCILPLNVSCFVSRPSWCGLH</sequence>
<evidence type="ECO:0000313" key="5">
    <source>
        <dbReference type="EMBL" id="KAL2493423.1"/>
    </source>
</evidence>
<dbReference type="InterPro" id="IPR002326">
    <property type="entry name" value="Cyt_c1"/>
</dbReference>
<accession>A0ABD1RYS9</accession>
<keyword evidence="4" id="KW-0472">Membrane</keyword>
<protein>
    <submittedName>
        <fullName evidence="5">Cytochrome c1 2</fullName>
    </submittedName>
</protein>
<gene>
    <name evidence="5" type="ORF">Adt_29051</name>
</gene>
<dbReference type="PANTHER" id="PTHR10266:SF3">
    <property type="entry name" value="CYTOCHROME C1, HEME PROTEIN, MITOCHONDRIAL"/>
    <property type="match status" value="1"/>
</dbReference>
<evidence type="ECO:0000313" key="6">
    <source>
        <dbReference type="Proteomes" id="UP001604336"/>
    </source>
</evidence>
<keyword evidence="2" id="KW-0479">Metal-binding</keyword>
<evidence type="ECO:0000256" key="4">
    <source>
        <dbReference type="ARBA" id="ARBA00023136"/>
    </source>
</evidence>
<evidence type="ECO:0000256" key="3">
    <source>
        <dbReference type="ARBA" id="ARBA00023004"/>
    </source>
</evidence>
<dbReference type="EMBL" id="JBFOLK010000008">
    <property type="protein sequence ID" value="KAL2493423.1"/>
    <property type="molecule type" value="Genomic_DNA"/>
</dbReference>
<keyword evidence="6" id="KW-1185">Reference proteome</keyword>
<evidence type="ECO:0000256" key="1">
    <source>
        <dbReference type="ARBA" id="ARBA00022617"/>
    </source>
</evidence>
<keyword evidence="1" id="KW-0349">Heme</keyword>
<keyword evidence="3" id="KW-0408">Iron</keyword>
<evidence type="ECO:0000256" key="2">
    <source>
        <dbReference type="ARBA" id="ARBA00022723"/>
    </source>
</evidence>
<dbReference type="PANTHER" id="PTHR10266">
    <property type="entry name" value="CYTOCHROME C1"/>
    <property type="match status" value="1"/>
</dbReference>
<reference evidence="6" key="1">
    <citation type="submission" date="2024-07" db="EMBL/GenBank/DDBJ databases">
        <title>Two chromosome-level genome assemblies of Korean endemic species Abeliophyllum distichum and Forsythia ovata (Oleaceae).</title>
        <authorList>
            <person name="Jang H."/>
        </authorList>
    </citation>
    <scope>NUCLEOTIDE SEQUENCE [LARGE SCALE GENOMIC DNA]</scope>
</reference>
<dbReference type="Proteomes" id="UP001604336">
    <property type="component" value="Unassembled WGS sequence"/>
</dbReference>